<reference evidence="1" key="1">
    <citation type="submission" date="2020-08" db="EMBL/GenBank/DDBJ databases">
        <title>Multicomponent nature underlies the extraordinary mechanical properties of spider dragline silk.</title>
        <authorList>
            <person name="Kono N."/>
            <person name="Nakamura H."/>
            <person name="Mori M."/>
            <person name="Yoshida Y."/>
            <person name="Ohtoshi R."/>
            <person name="Malay A.D."/>
            <person name="Moran D.A.P."/>
            <person name="Tomita M."/>
            <person name="Numata K."/>
            <person name="Arakawa K."/>
        </authorList>
    </citation>
    <scope>NUCLEOTIDE SEQUENCE</scope>
</reference>
<dbReference type="EMBL" id="BMAV01022326">
    <property type="protein sequence ID" value="GFY77143.1"/>
    <property type="molecule type" value="Genomic_DNA"/>
</dbReference>
<dbReference type="AlphaFoldDB" id="A0A8X6YUB8"/>
<keyword evidence="2" id="KW-1185">Reference proteome</keyword>
<dbReference type="Proteomes" id="UP000886998">
    <property type="component" value="Unassembled WGS sequence"/>
</dbReference>
<name>A0A8X6YUB8_9ARAC</name>
<comment type="caution">
    <text evidence="1">The sequence shown here is derived from an EMBL/GenBank/DDBJ whole genome shotgun (WGS) entry which is preliminary data.</text>
</comment>
<sequence>KPNFQVTRTSSCPRTTHVMWWSDACGS</sequence>
<evidence type="ECO:0000313" key="2">
    <source>
        <dbReference type="Proteomes" id="UP000886998"/>
    </source>
</evidence>
<evidence type="ECO:0000313" key="1">
    <source>
        <dbReference type="EMBL" id="GFY77143.1"/>
    </source>
</evidence>
<accession>A0A8X6YUB8</accession>
<protein>
    <submittedName>
        <fullName evidence="1">Uncharacterized protein</fullName>
    </submittedName>
</protein>
<gene>
    <name evidence="1" type="ORF">TNIN_14351</name>
</gene>
<organism evidence="1 2">
    <name type="scientific">Trichonephila inaurata madagascariensis</name>
    <dbReference type="NCBI Taxonomy" id="2747483"/>
    <lineage>
        <taxon>Eukaryota</taxon>
        <taxon>Metazoa</taxon>
        <taxon>Ecdysozoa</taxon>
        <taxon>Arthropoda</taxon>
        <taxon>Chelicerata</taxon>
        <taxon>Arachnida</taxon>
        <taxon>Araneae</taxon>
        <taxon>Araneomorphae</taxon>
        <taxon>Entelegynae</taxon>
        <taxon>Araneoidea</taxon>
        <taxon>Nephilidae</taxon>
        <taxon>Trichonephila</taxon>
        <taxon>Trichonephila inaurata</taxon>
    </lineage>
</organism>
<proteinExistence type="predicted"/>
<feature type="non-terminal residue" evidence="1">
    <location>
        <position position="1"/>
    </location>
</feature>